<comment type="subunit">
    <text evidence="4">Homopentamer.</text>
</comment>
<organism evidence="6 7">
    <name type="scientific">Candidatus Azambacteria bacterium GW2011_GWB1_42_17</name>
    <dbReference type="NCBI Taxonomy" id="1618615"/>
    <lineage>
        <taxon>Bacteria</taxon>
        <taxon>Candidatus Azamiibacteriota</taxon>
    </lineage>
</organism>
<evidence type="ECO:0000256" key="1">
    <source>
        <dbReference type="ARBA" id="ARBA00022857"/>
    </source>
</evidence>
<keyword evidence="2 4" id="KW-0413">Isomerase</keyword>
<protein>
    <recommendedName>
        <fullName evidence="4">ADP-L-glycero-D-manno-heptose-6-epimerase</fullName>
        <ecNumber evidence="4">5.1.3.20</ecNumber>
    </recommendedName>
    <alternativeName>
        <fullName evidence="4">ADP-L-glycero-beta-D-manno-heptose-6-epimerase</fullName>
        <shortName evidence="4">ADP-glyceromanno-heptose 6-epimerase</shortName>
        <shortName evidence="4">ADP-hep 6-epimerase</shortName>
        <shortName evidence="4">AGME</shortName>
    </alternativeName>
</protein>
<evidence type="ECO:0000256" key="2">
    <source>
        <dbReference type="ARBA" id="ARBA00023235"/>
    </source>
</evidence>
<feature type="active site" description="Proton acceptor" evidence="4">
    <location>
        <position position="179"/>
    </location>
</feature>
<dbReference type="Pfam" id="PF01370">
    <property type="entry name" value="Epimerase"/>
    <property type="match status" value="1"/>
</dbReference>
<feature type="binding site" evidence="4">
    <location>
        <position position="171"/>
    </location>
    <ligand>
        <name>NADP(+)</name>
        <dbReference type="ChEBI" id="CHEBI:58349"/>
    </ligand>
</feature>
<feature type="binding site" evidence="4">
    <location>
        <begin position="14"/>
        <end position="15"/>
    </location>
    <ligand>
        <name>NADP(+)</name>
        <dbReference type="ChEBI" id="CHEBI:58349"/>
    </ligand>
</feature>
<dbReference type="InterPro" id="IPR036291">
    <property type="entry name" value="NAD(P)-bd_dom_sf"/>
</dbReference>
<dbReference type="InterPro" id="IPR011912">
    <property type="entry name" value="Heptose_epim"/>
</dbReference>
<dbReference type="AlphaFoldDB" id="A0A0G1C573"/>
<dbReference type="PANTHER" id="PTHR43103">
    <property type="entry name" value="NUCLEOSIDE-DIPHOSPHATE-SUGAR EPIMERASE"/>
    <property type="match status" value="1"/>
</dbReference>
<dbReference type="GO" id="GO:0005975">
    <property type="term" value="P:carbohydrate metabolic process"/>
    <property type="evidence" value="ECO:0007669"/>
    <property type="project" value="UniProtKB-UniRule"/>
</dbReference>
<evidence type="ECO:0000259" key="5">
    <source>
        <dbReference type="Pfam" id="PF01370"/>
    </source>
</evidence>
<dbReference type="Gene3D" id="3.40.50.720">
    <property type="entry name" value="NAD(P)-binding Rossmann-like Domain"/>
    <property type="match status" value="1"/>
</dbReference>
<sequence length="321" mass="37143">MRNKKIIITGGAGFIGSNVAGVLNRLGRKDLIIVDHLREDKKPNLEIFEYERYLDKDEFIDKIKTGSIPEAEVVIHLGARTDTTETDRGFIIKNNTEYSQTLFTYCARKGIRFIYASSASVYGDGLKGYDEEEWDLKPLNYYAESKFLFDKWVIKQQNVPPQWIGLRFFNVYGPNEYHKGKMASVIYHSFNQINLDGAAKLFKSNKPDYKDGEQKRDFIYVKDTAKVINFFLDSPDKNGIYNLGTGRARTFYDLAKATFSALGREPNIDFVNMPENLKDKYQYFTQAEMAKLRGAGYTQPFYELEDGIYDYVQNYLINRKT</sequence>
<proteinExistence type="inferred from homology"/>
<accession>A0A0G1C573</accession>
<evidence type="ECO:0000313" key="6">
    <source>
        <dbReference type="EMBL" id="KKS44793.1"/>
    </source>
</evidence>
<feature type="binding site" evidence="4">
    <location>
        <position position="188"/>
    </location>
    <ligand>
        <name>substrate</name>
    </ligand>
</feature>
<keyword evidence="3 4" id="KW-0119">Carbohydrate metabolism</keyword>
<feature type="binding site" evidence="4">
    <location>
        <position position="170"/>
    </location>
    <ligand>
        <name>substrate</name>
    </ligand>
</feature>
<comment type="similarity">
    <text evidence="4">Belongs to the NAD(P)-dependent epimerase/dehydratase family. HldD subfamily.</text>
</comment>
<dbReference type="InterPro" id="IPR001509">
    <property type="entry name" value="Epimerase_deHydtase"/>
</dbReference>
<dbReference type="PATRIC" id="fig|1618615.3.peg.107"/>
<dbReference type="GO" id="GO:0008712">
    <property type="term" value="F:ADP-glyceromanno-heptose 6-epimerase activity"/>
    <property type="evidence" value="ECO:0007669"/>
    <property type="project" value="UniProtKB-UniRule"/>
</dbReference>
<comment type="domain">
    <text evidence="4">Contains a large N-terminal NADP-binding domain, and a smaller C-terminal substrate-binding domain.</text>
</comment>
<feature type="binding site" evidence="4">
    <location>
        <position position="42"/>
    </location>
    <ligand>
        <name>NADP(+)</name>
        <dbReference type="ChEBI" id="CHEBI:58349"/>
    </ligand>
</feature>
<dbReference type="NCBIfam" id="TIGR02197">
    <property type="entry name" value="heptose_epim"/>
    <property type="match status" value="1"/>
</dbReference>
<dbReference type="GO" id="GO:0097171">
    <property type="term" value="P:ADP-L-glycero-beta-D-manno-heptose biosynthetic process"/>
    <property type="evidence" value="ECO:0007669"/>
    <property type="project" value="UniProtKB-UniPathway"/>
</dbReference>
<feature type="binding site" evidence="4">
    <location>
        <position position="281"/>
    </location>
    <ligand>
        <name>substrate</name>
    </ligand>
</feature>
<feature type="binding site" evidence="4">
    <location>
        <position position="94"/>
    </location>
    <ligand>
        <name>NADP(+)</name>
        <dbReference type="ChEBI" id="CHEBI:58349"/>
    </ligand>
</feature>
<feature type="binding site" evidence="4">
    <location>
        <position position="179"/>
    </location>
    <ligand>
        <name>NADP(+)</name>
        <dbReference type="ChEBI" id="CHEBI:58349"/>
    </ligand>
</feature>
<feature type="binding site" evidence="4">
    <location>
        <begin position="35"/>
        <end position="36"/>
    </location>
    <ligand>
        <name>NADP(+)</name>
        <dbReference type="ChEBI" id="CHEBI:58349"/>
    </ligand>
</feature>
<comment type="caution">
    <text evidence="6">The sequence shown here is derived from an EMBL/GenBank/DDBJ whole genome shotgun (WGS) entry which is preliminary data.</text>
</comment>
<feature type="binding site" evidence="4">
    <location>
        <position position="56"/>
    </location>
    <ligand>
        <name>NADP(+)</name>
        <dbReference type="ChEBI" id="CHEBI:58349"/>
    </ligand>
</feature>
<reference evidence="6 7" key="1">
    <citation type="journal article" date="2015" name="Nature">
        <title>rRNA introns, odd ribosomes, and small enigmatic genomes across a large radiation of phyla.</title>
        <authorList>
            <person name="Brown C.T."/>
            <person name="Hug L.A."/>
            <person name="Thomas B.C."/>
            <person name="Sharon I."/>
            <person name="Castelle C.J."/>
            <person name="Singh A."/>
            <person name="Wilkins M.J."/>
            <person name="Williams K.H."/>
            <person name="Banfield J.F."/>
        </authorList>
    </citation>
    <scope>NUCLEOTIDE SEQUENCE [LARGE SCALE GENOMIC DNA]</scope>
</reference>
<dbReference type="Proteomes" id="UP000033986">
    <property type="component" value="Unassembled WGS sequence"/>
</dbReference>
<feature type="binding site" evidence="4">
    <location>
        <position position="216"/>
    </location>
    <ligand>
        <name>substrate</name>
    </ligand>
</feature>
<feature type="domain" description="NAD-dependent epimerase/dehydratase" evidence="5">
    <location>
        <begin position="6"/>
        <end position="244"/>
    </location>
</feature>
<feature type="binding site" evidence="4">
    <location>
        <position position="181"/>
    </location>
    <ligand>
        <name>substrate</name>
    </ligand>
</feature>
<feature type="binding site" evidence="4">
    <location>
        <position position="146"/>
    </location>
    <ligand>
        <name>NADP(+)</name>
        <dbReference type="ChEBI" id="CHEBI:58349"/>
    </ligand>
</feature>
<dbReference type="HAMAP" id="MF_01601">
    <property type="entry name" value="Heptose_epimerase"/>
    <property type="match status" value="1"/>
</dbReference>
<gene>
    <name evidence="4" type="primary">hldD</name>
    <name evidence="6" type="ORF">UV07_C0003G0028</name>
</gene>
<feature type="active site" description="Proton acceptor" evidence="4">
    <location>
        <position position="142"/>
    </location>
</feature>
<comment type="catalytic activity">
    <reaction evidence="4">
        <text>ADP-D-glycero-beta-D-manno-heptose = ADP-L-glycero-beta-D-manno-heptose</text>
        <dbReference type="Rhea" id="RHEA:17577"/>
        <dbReference type="ChEBI" id="CHEBI:59967"/>
        <dbReference type="ChEBI" id="CHEBI:61506"/>
        <dbReference type="EC" id="5.1.3.20"/>
    </reaction>
</comment>
<dbReference type="GO" id="GO:0050661">
    <property type="term" value="F:NADP binding"/>
    <property type="evidence" value="ECO:0007669"/>
    <property type="project" value="InterPro"/>
</dbReference>
<evidence type="ECO:0000313" key="7">
    <source>
        <dbReference type="Proteomes" id="UP000033986"/>
    </source>
</evidence>
<dbReference type="CDD" id="cd05248">
    <property type="entry name" value="ADP_GME_SDR_e"/>
    <property type="match status" value="1"/>
</dbReference>
<comment type="function">
    <text evidence="4">Catalyzes the interconversion between ADP-D-glycero-beta-D-manno-heptose and ADP-L-glycero-beta-D-manno-heptose via an epimerization at carbon 6 of the heptose.</text>
</comment>
<evidence type="ECO:0000256" key="3">
    <source>
        <dbReference type="ARBA" id="ARBA00023277"/>
    </source>
</evidence>
<feature type="binding site" evidence="4">
    <location>
        <begin position="77"/>
        <end position="81"/>
    </location>
    <ligand>
        <name>NADP(+)</name>
        <dbReference type="ChEBI" id="CHEBI:58349"/>
    </ligand>
</feature>
<feature type="binding site" evidence="4">
    <location>
        <begin position="202"/>
        <end position="205"/>
    </location>
    <ligand>
        <name>substrate</name>
    </ligand>
</feature>
<dbReference type="EMBL" id="LCDB01000003">
    <property type="protein sequence ID" value="KKS44793.1"/>
    <property type="molecule type" value="Genomic_DNA"/>
</dbReference>
<comment type="cofactor">
    <cofactor evidence="4">
        <name>NADP(+)</name>
        <dbReference type="ChEBI" id="CHEBI:58349"/>
    </cofactor>
    <text evidence="4">Binds 1 NADP(+) per subunit.</text>
</comment>
<name>A0A0G1C573_9BACT</name>
<dbReference type="EC" id="5.1.3.20" evidence="4"/>
<dbReference type="Gene3D" id="3.90.25.10">
    <property type="entry name" value="UDP-galactose 4-epimerase, domain 1"/>
    <property type="match status" value="1"/>
</dbReference>
<comment type="pathway">
    <text evidence="4">Nucleotide-sugar biosynthesis; ADP-L-glycero-beta-D-manno-heptose biosynthesis; ADP-L-glycero-beta-D-manno-heptose from D-glycero-beta-D-manno-heptose 7-phosphate: step 4/4.</text>
</comment>
<keyword evidence="1 4" id="KW-0521">NADP</keyword>
<dbReference type="UniPathway" id="UPA00356">
    <property type="reaction ID" value="UER00440"/>
</dbReference>
<dbReference type="SUPFAM" id="SSF51735">
    <property type="entry name" value="NAD(P)-binding Rossmann-fold domains"/>
    <property type="match status" value="1"/>
</dbReference>
<evidence type="ECO:0000256" key="4">
    <source>
        <dbReference type="HAMAP-Rule" id="MF_01601"/>
    </source>
</evidence>
<dbReference type="PANTHER" id="PTHR43103:SF3">
    <property type="entry name" value="ADP-L-GLYCERO-D-MANNO-HEPTOSE-6-EPIMERASE"/>
    <property type="match status" value="1"/>
</dbReference>